<keyword evidence="1" id="KW-0347">Helicase</keyword>
<comment type="caution">
    <text evidence="1">The sequence shown here is derived from an EMBL/GenBank/DDBJ whole genome shotgun (WGS) entry which is preliminary data.</text>
</comment>
<organism evidence="1">
    <name type="scientific">Aerophobetes bacterium</name>
    <dbReference type="NCBI Taxonomy" id="2030807"/>
    <lineage>
        <taxon>Bacteria</taxon>
        <taxon>Candidatus Aerophobota</taxon>
    </lineage>
</organism>
<accession>A0A7V0N0J8</accession>
<proteinExistence type="predicted"/>
<keyword evidence="1" id="KW-0067">ATP-binding</keyword>
<feature type="non-terminal residue" evidence="1">
    <location>
        <position position="142"/>
    </location>
</feature>
<dbReference type="GO" id="GO:0004386">
    <property type="term" value="F:helicase activity"/>
    <property type="evidence" value="ECO:0007669"/>
    <property type="project" value="UniProtKB-KW"/>
</dbReference>
<keyword evidence="1" id="KW-0378">Hydrolase</keyword>
<protein>
    <submittedName>
        <fullName evidence="1">DNA helicase UvrD</fullName>
    </submittedName>
</protein>
<keyword evidence="1" id="KW-0547">Nucleotide-binding</keyword>
<evidence type="ECO:0000313" key="1">
    <source>
        <dbReference type="EMBL" id="HDN84973.1"/>
    </source>
</evidence>
<gene>
    <name evidence="1" type="ORF">ENG47_04365</name>
</gene>
<dbReference type="AlphaFoldDB" id="A0A7V0N0J8"/>
<dbReference type="PANTHER" id="PTHR40084:SF1">
    <property type="entry name" value="PHOSPHOTRANSFERASE"/>
    <property type="match status" value="1"/>
</dbReference>
<reference evidence="1" key="1">
    <citation type="journal article" date="2020" name="mSystems">
        <title>Genome- and Community-Level Interaction Insights into Carbon Utilization and Element Cycling Functions of Hydrothermarchaeota in Hydrothermal Sediment.</title>
        <authorList>
            <person name="Zhou Z."/>
            <person name="Liu Y."/>
            <person name="Xu W."/>
            <person name="Pan J."/>
            <person name="Luo Z.H."/>
            <person name="Li M."/>
        </authorList>
    </citation>
    <scope>NUCLEOTIDE SEQUENCE [LARGE SCALE GENOMIC DNA]</scope>
    <source>
        <strain evidence="1">HyVt-219</strain>
    </source>
</reference>
<dbReference type="EMBL" id="DRBC01000264">
    <property type="protein sequence ID" value="HDN84973.1"/>
    <property type="molecule type" value="Genomic_DNA"/>
</dbReference>
<dbReference type="Proteomes" id="UP000885660">
    <property type="component" value="Unassembled WGS sequence"/>
</dbReference>
<name>A0A7V0N0J8_UNCAE</name>
<dbReference type="InterPro" id="IPR016195">
    <property type="entry name" value="Pol/histidinol_Pase-like"/>
</dbReference>
<sequence length="142" mass="16412">MSFIADFHIHSKYSRATSRDMEIPNLDKAAQIKGIDLVGTGDFTHPFWRAHLKKFLSPVEEGIYRYKRTFFILTSEVSSIFYRNGKLRKIHIVIFAPDFEVVEKVSEKLGKFGDLYSDGRPTLKLDARDLVRIVLDVSDRCL</sequence>
<dbReference type="SUPFAM" id="SSF89550">
    <property type="entry name" value="PHP domain-like"/>
    <property type="match status" value="1"/>
</dbReference>
<dbReference type="PANTHER" id="PTHR40084">
    <property type="entry name" value="PHOSPHOHYDROLASE, PHP FAMILY"/>
    <property type="match status" value="1"/>
</dbReference>